<proteinExistence type="predicted"/>
<dbReference type="InterPro" id="IPR036426">
    <property type="entry name" value="Bulb-type_lectin_dom_sf"/>
</dbReference>
<reference evidence="3" key="1">
    <citation type="submission" date="2021-03" db="EMBL/GenBank/DDBJ databases">
        <title>Chromosome level genome of the anhydrobiotic midge Polypedilum vanderplanki.</title>
        <authorList>
            <person name="Yoshida Y."/>
            <person name="Kikawada T."/>
            <person name="Gusev O."/>
        </authorList>
    </citation>
    <scope>NUCLEOTIDE SEQUENCE</scope>
    <source>
        <strain evidence="3">NIAS01</strain>
        <tissue evidence="3">Whole body or cell culture</tissue>
    </source>
</reference>
<gene>
    <name evidence="3" type="ORF">PVAND_005315</name>
</gene>
<feature type="signal peptide" evidence="1">
    <location>
        <begin position="1"/>
        <end position="16"/>
    </location>
</feature>
<accession>A0A9J6C012</accession>
<evidence type="ECO:0000259" key="2">
    <source>
        <dbReference type="PROSITE" id="PS50927"/>
    </source>
</evidence>
<name>A0A9J6C012_POLVA</name>
<sequence>MIFIFFLTLFITVSLAADQLYPNQCLNQGEYLTSSNGCFKLIMQTDGNLVIYRNSNGNALWSSKTARTCTNRICMQGDGNFVTYDCANDATWAQELQEMKEVL</sequence>
<evidence type="ECO:0000256" key="1">
    <source>
        <dbReference type="SAM" id="SignalP"/>
    </source>
</evidence>
<protein>
    <recommendedName>
        <fullName evidence="2">Bulb-type lectin domain-containing protein</fullName>
    </recommendedName>
</protein>
<keyword evidence="4" id="KW-1185">Reference proteome</keyword>
<organism evidence="3 4">
    <name type="scientific">Polypedilum vanderplanki</name>
    <name type="common">Sleeping chironomid midge</name>
    <dbReference type="NCBI Taxonomy" id="319348"/>
    <lineage>
        <taxon>Eukaryota</taxon>
        <taxon>Metazoa</taxon>
        <taxon>Ecdysozoa</taxon>
        <taxon>Arthropoda</taxon>
        <taxon>Hexapoda</taxon>
        <taxon>Insecta</taxon>
        <taxon>Pterygota</taxon>
        <taxon>Neoptera</taxon>
        <taxon>Endopterygota</taxon>
        <taxon>Diptera</taxon>
        <taxon>Nematocera</taxon>
        <taxon>Chironomoidea</taxon>
        <taxon>Chironomidae</taxon>
        <taxon>Chironominae</taxon>
        <taxon>Polypedilum</taxon>
        <taxon>Polypedilum</taxon>
    </lineage>
</organism>
<keyword evidence="1" id="KW-0732">Signal</keyword>
<dbReference type="SUPFAM" id="SSF51110">
    <property type="entry name" value="alpha-D-mannose-specific plant lectins"/>
    <property type="match status" value="1"/>
</dbReference>
<evidence type="ECO:0000313" key="3">
    <source>
        <dbReference type="EMBL" id="KAG5675407.1"/>
    </source>
</evidence>
<dbReference type="OrthoDB" id="1884773at2759"/>
<dbReference type="Proteomes" id="UP001107558">
    <property type="component" value="Chromosome 2"/>
</dbReference>
<feature type="domain" description="Bulb-type lectin" evidence="2">
    <location>
        <begin position="17"/>
        <end position="103"/>
    </location>
</feature>
<dbReference type="EMBL" id="JADBJN010000002">
    <property type="protein sequence ID" value="KAG5675407.1"/>
    <property type="molecule type" value="Genomic_DNA"/>
</dbReference>
<feature type="chain" id="PRO_5039895254" description="Bulb-type lectin domain-containing protein" evidence="1">
    <location>
        <begin position="17"/>
        <end position="103"/>
    </location>
</feature>
<dbReference type="Gene3D" id="2.90.10.30">
    <property type="match status" value="1"/>
</dbReference>
<dbReference type="AlphaFoldDB" id="A0A9J6C012"/>
<comment type="caution">
    <text evidence="3">The sequence shown here is derived from an EMBL/GenBank/DDBJ whole genome shotgun (WGS) entry which is preliminary data.</text>
</comment>
<evidence type="ECO:0000313" key="4">
    <source>
        <dbReference type="Proteomes" id="UP001107558"/>
    </source>
</evidence>
<dbReference type="PROSITE" id="PS50927">
    <property type="entry name" value="BULB_LECTIN"/>
    <property type="match status" value="1"/>
</dbReference>
<dbReference type="InterPro" id="IPR001480">
    <property type="entry name" value="Bulb-type_lectin_dom"/>
</dbReference>